<dbReference type="PANTHER" id="PTHR33924">
    <property type="entry name" value="CATION-TRANSPORTING ATPASE"/>
    <property type="match status" value="1"/>
</dbReference>
<organism evidence="2 3">
    <name type="scientific">Sesamum alatum</name>
    <dbReference type="NCBI Taxonomy" id="300844"/>
    <lineage>
        <taxon>Eukaryota</taxon>
        <taxon>Viridiplantae</taxon>
        <taxon>Streptophyta</taxon>
        <taxon>Embryophyta</taxon>
        <taxon>Tracheophyta</taxon>
        <taxon>Spermatophyta</taxon>
        <taxon>Magnoliopsida</taxon>
        <taxon>eudicotyledons</taxon>
        <taxon>Gunneridae</taxon>
        <taxon>Pentapetalae</taxon>
        <taxon>asterids</taxon>
        <taxon>lamiids</taxon>
        <taxon>Lamiales</taxon>
        <taxon>Pedaliaceae</taxon>
        <taxon>Sesamum</taxon>
    </lineage>
</organism>
<accession>A0AAE2CVW9</accession>
<evidence type="ECO:0000313" key="3">
    <source>
        <dbReference type="Proteomes" id="UP001293254"/>
    </source>
</evidence>
<dbReference type="Proteomes" id="UP001293254">
    <property type="component" value="Unassembled WGS sequence"/>
</dbReference>
<dbReference type="AlphaFoldDB" id="A0AAE2CVW9"/>
<feature type="region of interest" description="Disordered" evidence="1">
    <location>
        <begin position="506"/>
        <end position="526"/>
    </location>
</feature>
<reference evidence="2" key="1">
    <citation type="submission" date="2020-06" db="EMBL/GenBank/DDBJ databases">
        <authorList>
            <person name="Li T."/>
            <person name="Hu X."/>
            <person name="Zhang T."/>
            <person name="Song X."/>
            <person name="Zhang H."/>
            <person name="Dai N."/>
            <person name="Sheng W."/>
            <person name="Hou X."/>
            <person name="Wei L."/>
        </authorList>
    </citation>
    <scope>NUCLEOTIDE SEQUENCE</scope>
    <source>
        <strain evidence="2">3651</strain>
        <tissue evidence="2">Leaf</tissue>
    </source>
</reference>
<keyword evidence="3" id="KW-1185">Reference proteome</keyword>
<dbReference type="EMBL" id="JACGWO010000002">
    <property type="protein sequence ID" value="KAK4436445.1"/>
    <property type="molecule type" value="Genomic_DNA"/>
</dbReference>
<comment type="caution">
    <text evidence="2">The sequence shown here is derived from an EMBL/GenBank/DDBJ whole genome shotgun (WGS) entry which is preliminary data.</text>
</comment>
<reference evidence="2" key="2">
    <citation type="journal article" date="2024" name="Plant">
        <title>Genomic evolution and insights into agronomic trait innovations of Sesamum species.</title>
        <authorList>
            <person name="Miao H."/>
            <person name="Wang L."/>
            <person name="Qu L."/>
            <person name="Liu H."/>
            <person name="Sun Y."/>
            <person name="Le M."/>
            <person name="Wang Q."/>
            <person name="Wei S."/>
            <person name="Zheng Y."/>
            <person name="Lin W."/>
            <person name="Duan Y."/>
            <person name="Cao H."/>
            <person name="Xiong S."/>
            <person name="Wang X."/>
            <person name="Wei L."/>
            <person name="Li C."/>
            <person name="Ma Q."/>
            <person name="Ju M."/>
            <person name="Zhao R."/>
            <person name="Li G."/>
            <person name="Mu C."/>
            <person name="Tian Q."/>
            <person name="Mei H."/>
            <person name="Zhang T."/>
            <person name="Gao T."/>
            <person name="Zhang H."/>
        </authorList>
    </citation>
    <scope>NUCLEOTIDE SEQUENCE</scope>
    <source>
        <strain evidence="2">3651</strain>
    </source>
</reference>
<proteinExistence type="predicted"/>
<gene>
    <name evidence="2" type="ORF">Salat_0808200</name>
</gene>
<evidence type="ECO:0000256" key="1">
    <source>
        <dbReference type="SAM" id="MobiDB-lite"/>
    </source>
</evidence>
<dbReference type="PANTHER" id="PTHR33924:SF5">
    <property type="entry name" value="CATION-TRANSPORTING ATPASE"/>
    <property type="match status" value="1"/>
</dbReference>
<evidence type="ECO:0000313" key="2">
    <source>
        <dbReference type="EMBL" id="KAK4436445.1"/>
    </source>
</evidence>
<sequence>MDSESRFQNQSLAEPISELKVLVGEKRDFREAEETSESSHKRAKMHHLESVWRCKVQAGVRGSSPVHPDVNSDSGPLDLNVNAAPVRVMVGVDAPACIKESNELLAPVKKEKNRVFDLDLNAEDVSSSINNDPFYPCKNCEHLKSRDDSECGSSTGPLEEKDSMRIWEGLKQNNYMSTRYGAVTMPIPKTRRRKKNNNDVMKKKIELAKKEQVDRFAKAAAPTGLLSGLNPGIINHVRNRKQVHSIIEALVKSERTENQCSGSKQGNQINGGAREFSGWGNSLDMHSSGLNRSALSRGDVLLERRQTRHDGLFAKPNDLKSEATRRNDNSYMRETRISGRTYLNCNIANKENDGLALKLASVSVASEGTSCLSNEESGNLTSVTSLSVKAANVASQWLEILNQDIKGRLAALRRSKKRVRAVITTELPLLMSREFSSHLEKDSYTTEASTLCHFDKASADAHAVRWSTLFQEMDKALSEEESHLESWLKQVKEMQLHCGRGLYESSFDDPSQDTGPVGNNNRLGEGHTSEKDLAVRAAAASIYSTCNYLLKMENLLFC</sequence>
<feature type="compositionally biased region" description="Polar residues" evidence="1">
    <location>
        <begin position="512"/>
        <end position="522"/>
    </location>
</feature>
<protein>
    <submittedName>
        <fullName evidence="2">Uncharacterized protein</fullName>
    </submittedName>
</protein>
<name>A0AAE2CVW9_9LAMI</name>